<name>A0A327WRD8_LARAB</name>
<evidence type="ECO:0000313" key="3">
    <source>
        <dbReference type="Proteomes" id="UP000248790"/>
    </source>
</evidence>
<keyword evidence="3" id="KW-1185">Reference proteome</keyword>
<comment type="caution">
    <text evidence="2">The sequence shown here is derived from an EMBL/GenBank/DDBJ whole genome shotgun (WGS) entry which is preliminary data.</text>
</comment>
<dbReference type="AlphaFoldDB" id="A0A327WRD8"/>
<proteinExistence type="predicted"/>
<dbReference type="InterPro" id="IPR051531">
    <property type="entry name" value="N-acetyltransferase"/>
</dbReference>
<dbReference type="InterPro" id="IPR000182">
    <property type="entry name" value="GNAT_dom"/>
</dbReference>
<sequence>MLTINLTPCPTLTTARLIIRPLKQSDGKALHQLRSDPTLMQFIPRPLTIRVDDAVRLIQTFNDAIRRNESVTWGITLNNKPGIIGTIGFVRISPENFRAEVGYLLHPEYQGRGIMQEALEAVVHYGFRVMKLHSIVAIVDPDNTASARVLERSGFRKEGHFREASYFNGRFLDSVYYARLASEY</sequence>
<evidence type="ECO:0000313" key="2">
    <source>
        <dbReference type="EMBL" id="RAJ94480.1"/>
    </source>
</evidence>
<dbReference type="RefSeq" id="WP_146624527.1">
    <property type="nucleotide sequence ID" value="NZ_QLMC01000005.1"/>
</dbReference>
<dbReference type="GO" id="GO:0016747">
    <property type="term" value="F:acyltransferase activity, transferring groups other than amino-acyl groups"/>
    <property type="evidence" value="ECO:0007669"/>
    <property type="project" value="InterPro"/>
</dbReference>
<dbReference type="Gene3D" id="3.40.630.30">
    <property type="match status" value="1"/>
</dbReference>
<accession>A0A327WRD8</accession>
<dbReference type="Proteomes" id="UP000248790">
    <property type="component" value="Unassembled WGS sequence"/>
</dbReference>
<dbReference type="CDD" id="cd04301">
    <property type="entry name" value="NAT_SF"/>
    <property type="match status" value="1"/>
</dbReference>
<organism evidence="2 3">
    <name type="scientific">Larkinella arboricola</name>
    <dbReference type="NCBI Taxonomy" id="643671"/>
    <lineage>
        <taxon>Bacteria</taxon>
        <taxon>Pseudomonadati</taxon>
        <taxon>Bacteroidota</taxon>
        <taxon>Cytophagia</taxon>
        <taxon>Cytophagales</taxon>
        <taxon>Spirosomataceae</taxon>
        <taxon>Larkinella</taxon>
    </lineage>
</organism>
<dbReference type="EMBL" id="QLMC01000005">
    <property type="protein sequence ID" value="RAJ94480.1"/>
    <property type="molecule type" value="Genomic_DNA"/>
</dbReference>
<dbReference type="PANTHER" id="PTHR43792">
    <property type="entry name" value="GNAT FAMILY, PUTATIVE (AFU_ORTHOLOGUE AFUA_3G00765)-RELATED-RELATED"/>
    <property type="match status" value="1"/>
</dbReference>
<dbReference type="InterPro" id="IPR016181">
    <property type="entry name" value="Acyl_CoA_acyltransferase"/>
</dbReference>
<reference evidence="2 3" key="1">
    <citation type="submission" date="2018-06" db="EMBL/GenBank/DDBJ databases">
        <title>Genomic Encyclopedia of Archaeal and Bacterial Type Strains, Phase II (KMG-II): from individual species to whole genera.</title>
        <authorList>
            <person name="Goeker M."/>
        </authorList>
    </citation>
    <scope>NUCLEOTIDE SEQUENCE [LARGE SCALE GENOMIC DNA]</scope>
    <source>
        <strain evidence="2 3">DSM 21851</strain>
    </source>
</reference>
<protein>
    <submittedName>
        <fullName evidence="2">Ribosomal-protein-alanine N-acetyltransferase</fullName>
    </submittedName>
</protein>
<dbReference type="SUPFAM" id="SSF55729">
    <property type="entry name" value="Acyl-CoA N-acyltransferases (Nat)"/>
    <property type="match status" value="1"/>
</dbReference>
<feature type="domain" description="N-acetyltransferase" evidence="1">
    <location>
        <begin position="17"/>
        <end position="182"/>
    </location>
</feature>
<dbReference type="OrthoDB" id="9811523at2"/>
<keyword evidence="2" id="KW-0808">Transferase</keyword>
<evidence type="ECO:0000259" key="1">
    <source>
        <dbReference type="PROSITE" id="PS51186"/>
    </source>
</evidence>
<dbReference type="PROSITE" id="PS51186">
    <property type="entry name" value="GNAT"/>
    <property type="match status" value="1"/>
</dbReference>
<dbReference type="PANTHER" id="PTHR43792:SF1">
    <property type="entry name" value="N-ACETYLTRANSFERASE DOMAIN-CONTAINING PROTEIN"/>
    <property type="match status" value="1"/>
</dbReference>
<gene>
    <name evidence="2" type="ORF">LX87_04367</name>
</gene>
<dbReference type="Pfam" id="PF13302">
    <property type="entry name" value="Acetyltransf_3"/>
    <property type="match status" value="1"/>
</dbReference>